<organism evidence="3 4">
    <name type="scientific">Candidatus Kaiserbacteria bacterium RIFCSPHIGHO2_02_FULL_55_20</name>
    <dbReference type="NCBI Taxonomy" id="1798497"/>
    <lineage>
        <taxon>Bacteria</taxon>
        <taxon>Candidatus Kaiseribacteriota</taxon>
    </lineage>
</organism>
<accession>A0A1F6DW59</accession>
<keyword evidence="2" id="KW-0732">Signal</keyword>
<evidence type="ECO:0000256" key="1">
    <source>
        <dbReference type="SAM" id="Phobius"/>
    </source>
</evidence>
<gene>
    <name evidence="3" type="ORF">A3D71_03460</name>
</gene>
<feature type="signal peptide" evidence="2">
    <location>
        <begin position="1"/>
        <end position="21"/>
    </location>
</feature>
<dbReference type="EMBL" id="MFLK01000053">
    <property type="protein sequence ID" value="OGG65272.1"/>
    <property type="molecule type" value="Genomic_DNA"/>
</dbReference>
<evidence type="ECO:0008006" key="5">
    <source>
        <dbReference type="Google" id="ProtNLM"/>
    </source>
</evidence>
<keyword evidence="1" id="KW-0472">Membrane</keyword>
<keyword evidence="1" id="KW-0812">Transmembrane</keyword>
<keyword evidence="1" id="KW-1133">Transmembrane helix</keyword>
<feature type="transmembrane region" description="Helical" evidence="1">
    <location>
        <begin position="289"/>
        <end position="307"/>
    </location>
</feature>
<evidence type="ECO:0000313" key="3">
    <source>
        <dbReference type="EMBL" id="OGG65272.1"/>
    </source>
</evidence>
<feature type="chain" id="PRO_5009524005" description="CARDB domain-containing protein" evidence="2">
    <location>
        <begin position="22"/>
        <end position="312"/>
    </location>
</feature>
<evidence type="ECO:0000313" key="4">
    <source>
        <dbReference type="Proteomes" id="UP000177652"/>
    </source>
</evidence>
<proteinExistence type="predicted"/>
<dbReference type="STRING" id="1798497.A3D71_03460"/>
<sequence length="312" mass="32797">MTRLVLSIFSVLIFSPIVASAQAAGCPAPLPVSLAVTSELSSTVPSASLGFFAEMHNSGTELISDATLAVEVLQRDTGTIVSRFLVPQPVSVFPDTTGKVGFVWKVPLDINSGEYAVTVTFVPKGGSRAEAFAHVYPTASRTVTVSGGGAVPASVSSIAVNGSVYSPDTVARVAKAGNVTAVAVASNDISGPYIGTLVWRLYAPDATFSDSPVDTQEQSVGLHPEQSAKIQYNLPALTLGSYYLEGQLINEHVTSYFDILLAREDGAFAWTNCIPHDTLPESSPGNTTLLISVIALIIAIGVVWEVVKQRRT</sequence>
<comment type="caution">
    <text evidence="3">The sequence shown here is derived from an EMBL/GenBank/DDBJ whole genome shotgun (WGS) entry which is preliminary data.</text>
</comment>
<reference evidence="3 4" key="1">
    <citation type="journal article" date="2016" name="Nat. Commun.">
        <title>Thousands of microbial genomes shed light on interconnected biogeochemical processes in an aquifer system.</title>
        <authorList>
            <person name="Anantharaman K."/>
            <person name="Brown C.T."/>
            <person name="Hug L.A."/>
            <person name="Sharon I."/>
            <person name="Castelle C.J."/>
            <person name="Probst A.J."/>
            <person name="Thomas B.C."/>
            <person name="Singh A."/>
            <person name="Wilkins M.J."/>
            <person name="Karaoz U."/>
            <person name="Brodie E.L."/>
            <person name="Williams K.H."/>
            <person name="Hubbard S.S."/>
            <person name="Banfield J.F."/>
        </authorList>
    </citation>
    <scope>NUCLEOTIDE SEQUENCE [LARGE SCALE GENOMIC DNA]</scope>
</reference>
<dbReference type="AlphaFoldDB" id="A0A1F6DW59"/>
<dbReference type="Proteomes" id="UP000177652">
    <property type="component" value="Unassembled WGS sequence"/>
</dbReference>
<protein>
    <recommendedName>
        <fullName evidence="5">CARDB domain-containing protein</fullName>
    </recommendedName>
</protein>
<evidence type="ECO:0000256" key="2">
    <source>
        <dbReference type="SAM" id="SignalP"/>
    </source>
</evidence>
<name>A0A1F6DW59_9BACT</name>